<dbReference type="EMBL" id="FJYW01000003">
    <property type="protein sequence ID" value="CZX08863.1"/>
    <property type="molecule type" value="Genomic_DNA"/>
</dbReference>
<evidence type="ECO:0000313" key="1">
    <source>
        <dbReference type="EMBL" id="CZX08863.1"/>
    </source>
</evidence>
<organism evidence="1 2">
    <name type="scientific">Enterobacter hormaechei</name>
    <dbReference type="NCBI Taxonomy" id="158836"/>
    <lineage>
        <taxon>Bacteria</taxon>
        <taxon>Pseudomonadati</taxon>
        <taxon>Pseudomonadota</taxon>
        <taxon>Gammaproteobacteria</taxon>
        <taxon>Enterobacterales</taxon>
        <taxon>Enterobacteriaceae</taxon>
        <taxon>Enterobacter</taxon>
        <taxon>Enterobacter cloacae complex</taxon>
    </lineage>
</organism>
<dbReference type="InterPro" id="IPR010373">
    <property type="entry name" value="DUF968"/>
</dbReference>
<reference evidence="1 2" key="1">
    <citation type="submission" date="2016-03" db="EMBL/GenBank/DDBJ databases">
        <authorList>
            <consortium name="Pathogen Informatics"/>
        </authorList>
    </citation>
    <scope>NUCLEOTIDE SEQUENCE [LARGE SCALE GENOMIC DNA]</scope>
    <source>
        <strain evidence="2">e1424</strain>
    </source>
</reference>
<accession>A0A822WI73</accession>
<dbReference type="InterPro" id="IPR003615">
    <property type="entry name" value="HNH_nuc"/>
</dbReference>
<name>A0A822WI73_9ENTR</name>
<dbReference type="RefSeq" id="WP_045351062.1">
    <property type="nucleotide sequence ID" value="NZ_CAIZUP010000012.1"/>
</dbReference>
<dbReference type="AlphaFoldDB" id="A0A822WI73"/>
<evidence type="ECO:0000313" key="2">
    <source>
        <dbReference type="Proteomes" id="UP000076205"/>
    </source>
</evidence>
<gene>
    <name evidence="1" type="ORF">SAMEA2273352_01648</name>
</gene>
<sequence>MRALLQPVIARELGVVLLKPGRELMELFTAGRVLIERQPESMAGYQTGRVSDARQPLAENEQLRSFFLNKKVLTAAGGISGLDYWLLKYGGGHCQCAHSDYHYHELTIMHHEPGSILLCGYCDNQLREQHTEALAELACRNVIAFVLDSVRISLGIDKSREISLPELSWWAVRKTVTDALPECCAREVLRLPEESRIGRESDVTPAVPATSILGELVSAVDLPDAQTEPLVGVVVDQAPPQSFMRRPKRLRWESRDYLNWVKTQPCECCQQQSDDPHHLIGWGQGGMATKAHDIFSIPLCRKHHTELHNDRLAFERKYGSQLEMIIRVLDRAYALGVLA</sequence>
<dbReference type="Proteomes" id="UP000076205">
    <property type="component" value="Unassembled WGS sequence"/>
</dbReference>
<proteinExistence type="predicted"/>
<dbReference type="CDD" id="cd00085">
    <property type="entry name" value="HNHc"/>
    <property type="match status" value="1"/>
</dbReference>
<comment type="caution">
    <text evidence="1">The sequence shown here is derived from an EMBL/GenBank/DDBJ whole genome shotgun (WGS) entry which is preliminary data.</text>
</comment>
<dbReference type="Pfam" id="PF06147">
    <property type="entry name" value="DUF968"/>
    <property type="match status" value="1"/>
</dbReference>
<protein>
    <submittedName>
        <fullName evidence="1">Cytoplasmic protein</fullName>
    </submittedName>
</protein>